<name>A0A176W5Y7_MARPO</name>
<feature type="compositionally biased region" description="Polar residues" evidence="4">
    <location>
        <begin position="177"/>
        <end position="190"/>
    </location>
</feature>
<dbReference type="InterPro" id="IPR027038">
    <property type="entry name" value="RanGap"/>
</dbReference>
<keyword evidence="6" id="KW-1185">Reference proteome</keyword>
<dbReference type="GO" id="GO:0006913">
    <property type="term" value="P:nucleocytoplasmic transport"/>
    <property type="evidence" value="ECO:0007669"/>
    <property type="project" value="TreeGrafter"/>
</dbReference>
<feature type="compositionally biased region" description="Polar residues" evidence="4">
    <location>
        <begin position="255"/>
        <end position="265"/>
    </location>
</feature>
<dbReference type="GO" id="GO:0031267">
    <property type="term" value="F:small GTPase binding"/>
    <property type="evidence" value="ECO:0007669"/>
    <property type="project" value="TreeGrafter"/>
</dbReference>
<feature type="compositionally biased region" description="Basic and acidic residues" evidence="4">
    <location>
        <begin position="125"/>
        <end position="136"/>
    </location>
</feature>
<dbReference type="GO" id="GO:0005829">
    <property type="term" value="C:cytosol"/>
    <property type="evidence" value="ECO:0007669"/>
    <property type="project" value="TreeGrafter"/>
</dbReference>
<feature type="region of interest" description="Disordered" evidence="4">
    <location>
        <begin position="234"/>
        <end position="286"/>
    </location>
</feature>
<dbReference type="GO" id="GO:0048471">
    <property type="term" value="C:perinuclear region of cytoplasm"/>
    <property type="evidence" value="ECO:0007669"/>
    <property type="project" value="TreeGrafter"/>
</dbReference>
<evidence type="ECO:0000256" key="4">
    <source>
        <dbReference type="SAM" id="MobiDB-lite"/>
    </source>
</evidence>
<feature type="compositionally biased region" description="Basic and acidic residues" evidence="4">
    <location>
        <begin position="165"/>
        <end position="174"/>
    </location>
</feature>
<dbReference type="SUPFAM" id="SSF52047">
    <property type="entry name" value="RNI-like"/>
    <property type="match status" value="1"/>
</dbReference>
<protein>
    <submittedName>
        <fullName evidence="5">Uncharacterized protein</fullName>
    </submittedName>
</protein>
<comment type="caution">
    <text evidence="5">The sequence shown here is derived from an EMBL/GenBank/DDBJ whole genome shotgun (WGS) entry which is preliminary data.</text>
</comment>
<dbReference type="Gene3D" id="3.80.10.10">
    <property type="entry name" value="Ribonuclease Inhibitor"/>
    <property type="match status" value="2"/>
</dbReference>
<sequence length="697" mass="78115">MDARVPEQAHGRKDGENDEPRWSTICRVSGLSPDAQVNCGRHGERPLHRKTIGKNSKTALSLLVAGQSLRVHNDMRCSIVSRPAQWGLNFNAMSKAVEWLRSRSQKGKADKEKSAGKSSPSQSRRSNEKLSDEWAARADSSSRSNEPEGIYKGRMVSRSSEYEYEAGHGRHPGDWRYQTSRSDEFGSQPSRDLHHGPRSGDHVLRQNRFHAEQHEQHETHRAPLGKLPSADWAAQVSAPSPMSSGEYERRPMQRRWSSTEAGTISSDKRPAHGSWNTGEIEAEDPFDGRQSLRSHEAAQELKSAPKLNESDPDTFDLLLKNWPVLKSSSSDKRKFEARLLRLFELETSVVVTGDQQTRSRWSLGIMDEGIRALGTAIASRGYPKLQRLSFTHCRLLLESPFAKLARAFSRSNLPNLEEVNFHCNHYINNRGFIELARAFRTGGHFSKLTTLILTDNGMQDDGLKALAREAFGSGNLSNLRILHIGSYDIDERNEKIHEEFHLDAAREFARELSSSGHLPHIEDLKFSGCVDCEGVVSVLDALETRTTGAFTSLDLQHSPLGIDGIIVLARVVQLPQFSSLQSLGLSVGADEMPSLLEIFRSSNLCSLQRVALSKVSLGEEELVKLAALLENRHLPSLLEFSADCHENTLMSGRALVRAYERNNCLAAKLNFNVWPSEELHQELERRRMSNKELDELV</sequence>
<feature type="region of interest" description="Disordered" evidence="4">
    <location>
        <begin position="1"/>
        <end position="21"/>
    </location>
</feature>
<dbReference type="EMBL" id="LVLJ01001861">
    <property type="protein sequence ID" value="OAE27596.1"/>
    <property type="molecule type" value="Genomic_DNA"/>
</dbReference>
<gene>
    <name evidence="5" type="ORF">AXG93_492s1120</name>
</gene>
<accession>A0A176W5Y7</accession>
<dbReference type="Proteomes" id="UP000077202">
    <property type="component" value="Unassembled WGS sequence"/>
</dbReference>
<dbReference type="PANTHER" id="PTHR24113">
    <property type="entry name" value="RAN GTPASE-ACTIVATING PROTEIN 1"/>
    <property type="match status" value="1"/>
</dbReference>
<organism evidence="5 6">
    <name type="scientific">Marchantia polymorpha subsp. ruderalis</name>
    <dbReference type="NCBI Taxonomy" id="1480154"/>
    <lineage>
        <taxon>Eukaryota</taxon>
        <taxon>Viridiplantae</taxon>
        <taxon>Streptophyta</taxon>
        <taxon>Embryophyta</taxon>
        <taxon>Marchantiophyta</taxon>
        <taxon>Marchantiopsida</taxon>
        <taxon>Marchantiidae</taxon>
        <taxon>Marchantiales</taxon>
        <taxon>Marchantiaceae</taxon>
        <taxon>Marchantia</taxon>
    </lineage>
</organism>
<reference evidence="5" key="1">
    <citation type="submission" date="2016-03" db="EMBL/GenBank/DDBJ databases">
        <title>Mechanisms controlling the formation of the plant cell surface in tip-growing cells are functionally conserved among land plants.</title>
        <authorList>
            <person name="Honkanen S."/>
            <person name="Jones V.A."/>
            <person name="Morieri G."/>
            <person name="Champion C."/>
            <person name="Hetherington A.J."/>
            <person name="Kelly S."/>
            <person name="Saint-Marcoux D."/>
            <person name="Proust H."/>
            <person name="Prescott H."/>
            <person name="Dolan L."/>
        </authorList>
    </citation>
    <scope>NUCLEOTIDE SEQUENCE [LARGE SCALE GENOMIC DNA]</scope>
    <source>
        <tissue evidence="5">Whole gametophyte</tissue>
    </source>
</reference>
<evidence type="ECO:0000256" key="1">
    <source>
        <dbReference type="ARBA" id="ARBA00022468"/>
    </source>
</evidence>
<evidence type="ECO:0000256" key="3">
    <source>
        <dbReference type="ARBA" id="ARBA00022737"/>
    </source>
</evidence>
<dbReference type="AlphaFoldDB" id="A0A176W5Y7"/>
<feature type="compositionally biased region" description="Basic and acidic residues" evidence="4">
    <location>
        <begin position="191"/>
        <end position="201"/>
    </location>
</feature>
<evidence type="ECO:0000313" key="6">
    <source>
        <dbReference type="Proteomes" id="UP000077202"/>
    </source>
</evidence>
<evidence type="ECO:0000313" key="5">
    <source>
        <dbReference type="EMBL" id="OAE27596.1"/>
    </source>
</evidence>
<proteinExistence type="predicted"/>
<feature type="region of interest" description="Disordered" evidence="4">
    <location>
        <begin position="101"/>
        <end position="201"/>
    </location>
</feature>
<keyword evidence="2" id="KW-0433">Leucine-rich repeat</keyword>
<keyword evidence="3" id="KW-0677">Repeat</keyword>
<dbReference type="GO" id="GO:0005634">
    <property type="term" value="C:nucleus"/>
    <property type="evidence" value="ECO:0007669"/>
    <property type="project" value="TreeGrafter"/>
</dbReference>
<dbReference type="GO" id="GO:0005096">
    <property type="term" value="F:GTPase activator activity"/>
    <property type="evidence" value="ECO:0007669"/>
    <property type="project" value="UniProtKB-KW"/>
</dbReference>
<evidence type="ECO:0000256" key="2">
    <source>
        <dbReference type="ARBA" id="ARBA00022614"/>
    </source>
</evidence>
<dbReference type="InterPro" id="IPR032675">
    <property type="entry name" value="LRR_dom_sf"/>
</dbReference>
<keyword evidence="1" id="KW-0343">GTPase activation</keyword>
<dbReference type="PANTHER" id="PTHR24113:SF12">
    <property type="entry name" value="RAN GTPASE-ACTIVATING PROTEIN 1"/>
    <property type="match status" value="1"/>
</dbReference>